<dbReference type="InterPro" id="IPR002575">
    <property type="entry name" value="Aminoglycoside_PTrfase"/>
</dbReference>
<organism evidence="2 3">
    <name type="scientific">Allokutzneria oryzae</name>
    <dbReference type="NCBI Taxonomy" id="1378989"/>
    <lineage>
        <taxon>Bacteria</taxon>
        <taxon>Bacillati</taxon>
        <taxon>Actinomycetota</taxon>
        <taxon>Actinomycetes</taxon>
        <taxon>Pseudonocardiales</taxon>
        <taxon>Pseudonocardiaceae</taxon>
        <taxon>Allokutzneria</taxon>
    </lineage>
</organism>
<feature type="domain" description="Aminoglycoside phosphotransferase" evidence="1">
    <location>
        <begin position="50"/>
        <end position="229"/>
    </location>
</feature>
<comment type="caution">
    <text evidence="2">The sequence shown here is derived from an EMBL/GenBank/DDBJ whole genome shotgun (WGS) entry which is preliminary data.</text>
</comment>
<keyword evidence="3" id="KW-1185">Reference proteome</keyword>
<reference evidence="2 3" key="1">
    <citation type="submission" date="2024-09" db="EMBL/GenBank/DDBJ databases">
        <authorList>
            <person name="Sun Q."/>
            <person name="Mori K."/>
        </authorList>
    </citation>
    <scope>NUCLEOTIDE SEQUENCE [LARGE SCALE GENOMIC DNA]</scope>
    <source>
        <strain evidence="2 3">TBRC 7907</strain>
    </source>
</reference>
<evidence type="ECO:0000313" key="2">
    <source>
        <dbReference type="EMBL" id="MFB9906519.1"/>
    </source>
</evidence>
<evidence type="ECO:0000313" key="3">
    <source>
        <dbReference type="Proteomes" id="UP001589693"/>
    </source>
</evidence>
<accession>A0ABV6A043</accession>
<evidence type="ECO:0000259" key="1">
    <source>
        <dbReference type="Pfam" id="PF01636"/>
    </source>
</evidence>
<protein>
    <submittedName>
        <fullName evidence="2">Phosphotransferase enzyme family protein</fullName>
    </submittedName>
</protein>
<sequence length="304" mass="34213">MTDFPAADVAELFERFGVRPTQTHSCYQWSPVFPAERNGAAVVLKRTSKGIDEWCRRLAEAGIPVVTPVELDTANPAAVNGENWTVYPWVDGRRYNASLEDIAAAGELLGRIHAVRSTELRPFSWPTYEPGEPAKDLPELREKFTEHAPEHVDSVMARLEPLGENFERTTLPAIRDAELPVVDATMDYKANNLVFADTGPVLIDPDNGECPPRILDLSLAALMFTMEDVPGRPFTTEEWMVFRDSYRAHVELTETEVAAWPDAVDYMLWEHGTWAMADSTEWHVPLQRSFLVGLAQVQRDAFPM</sequence>
<name>A0ABV6A043_9PSEU</name>
<gene>
    <name evidence="2" type="ORF">ACFFQA_21510</name>
</gene>
<dbReference type="SUPFAM" id="SSF56112">
    <property type="entry name" value="Protein kinase-like (PK-like)"/>
    <property type="match status" value="1"/>
</dbReference>
<dbReference type="EMBL" id="JBHLZU010000018">
    <property type="protein sequence ID" value="MFB9906519.1"/>
    <property type="molecule type" value="Genomic_DNA"/>
</dbReference>
<dbReference type="Gene3D" id="3.90.1200.10">
    <property type="match status" value="1"/>
</dbReference>
<dbReference type="InterPro" id="IPR011009">
    <property type="entry name" value="Kinase-like_dom_sf"/>
</dbReference>
<dbReference type="Pfam" id="PF01636">
    <property type="entry name" value="APH"/>
    <property type="match status" value="1"/>
</dbReference>
<proteinExistence type="predicted"/>
<dbReference type="Proteomes" id="UP001589693">
    <property type="component" value="Unassembled WGS sequence"/>
</dbReference>
<dbReference type="RefSeq" id="WP_377854964.1">
    <property type="nucleotide sequence ID" value="NZ_JBHLZU010000018.1"/>
</dbReference>